<feature type="domain" description="3-hydroxyacyl-CoA dehydrogenase NAD binding" evidence="9">
    <location>
        <begin position="6"/>
        <end position="189"/>
    </location>
</feature>
<dbReference type="InterPro" id="IPR006176">
    <property type="entry name" value="3-OHacyl-CoA_DH_NAD-bd"/>
</dbReference>
<organism evidence="10 11">
    <name type="scientific">Lentisphaera profundi</name>
    <dbReference type="NCBI Taxonomy" id="1658616"/>
    <lineage>
        <taxon>Bacteria</taxon>
        <taxon>Pseudomonadati</taxon>
        <taxon>Lentisphaerota</taxon>
        <taxon>Lentisphaeria</taxon>
        <taxon>Lentisphaerales</taxon>
        <taxon>Lentisphaeraceae</taxon>
        <taxon>Lentisphaera</taxon>
    </lineage>
</organism>
<keyword evidence="2" id="KW-0276">Fatty acid metabolism</keyword>
<dbReference type="Proteomes" id="UP001214250">
    <property type="component" value="Chromosome 2"/>
</dbReference>
<dbReference type="InterPro" id="IPR036291">
    <property type="entry name" value="NAD(P)-bd_dom_sf"/>
</dbReference>
<keyword evidence="5" id="KW-0520">NAD</keyword>
<evidence type="ECO:0000256" key="1">
    <source>
        <dbReference type="ARBA" id="ARBA00005005"/>
    </source>
</evidence>
<dbReference type="InterPro" id="IPR029045">
    <property type="entry name" value="ClpP/crotonase-like_dom_sf"/>
</dbReference>
<evidence type="ECO:0000256" key="2">
    <source>
        <dbReference type="ARBA" id="ARBA00022832"/>
    </source>
</evidence>
<dbReference type="SUPFAM" id="SSF51735">
    <property type="entry name" value="NAD(P)-binding Rossmann-fold domains"/>
    <property type="match status" value="1"/>
</dbReference>
<evidence type="ECO:0000259" key="8">
    <source>
        <dbReference type="Pfam" id="PF00725"/>
    </source>
</evidence>
<dbReference type="InterPro" id="IPR001753">
    <property type="entry name" value="Enoyl-CoA_hydra/iso"/>
</dbReference>
<feature type="domain" description="3-hydroxyacyl-CoA dehydrogenase C-terminal" evidence="8">
    <location>
        <begin position="192"/>
        <end position="290"/>
    </location>
</feature>
<evidence type="ECO:0000256" key="3">
    <source>
        <dbReference type="ARBA" id="ARBA00022963"/>
    </source>
</evidence>
<dbReference type="Gene3D" id="3.40.50.720">
    <property type="entry name" value="NAD(P)-binding Rossmann-like Domain"/>
    <property type="match status" value="1"/>
</dbReference>
<comment type="pathway">
    <text evidence="1">Lipid metabolism; fatty acid beta-oxidation.</text>
</comment>
<comment type="catalytic activity">
    <reaction evidence="7">
        <text>a (3S)-3-hydroxyacyl-CoA + NAD(+) = a 3-oxoacyl-CoA + NADH + H(+)</text>
        <dbReference type="Rhea" id="RHEA:22432"/>
        <dbReference type="ChEBI" id="CHEBI:15378"/>
        <dbReference type="ChEBI" id="CHEBI:57318"/>
        <dbReference type="ChEBI" id="CHEBI:57540"/>
        <dbReference type="ChEBI" id="CHEBI:57945"/>
        <dbReference type="ChEBI" id="CHEBI:90726"/>
        <dbReference type="EC" id="1.1.1.35"/>
    </reaction>
</comment>
<dbReference type="SUPFAM" id="SSF48179">
    <property type="entry name" value="6-phosphogluconate dehydrogenase C-terminal domain-like"/>
    <property type="match status" value="2"/>
</dbReference>
<dbReference type="Pfam" id="PF02737">
    <property type="entry name" value="3HCDH_N"/>
    <property type="match status" value="1"/>
</dbReference>
<name>A0ABY7VTJ3_9BACT</name>
<evidence type="ECO:0000259" key="9">
    <source>
        <dbReference type="Pfam" id="PF02737"/>
    </source>
</evidence>
<dbReference type="Gene3D" id="1.10.1040.50">
    <property type="match status" value="1"/>
</dbReference>
<dbReference type="SUPFAM" id="SSF52096">
    <property type="entry name" value="ClpP/crotonase"/>
    <property type="match status" value="1"/>
</dbReference>
<evidence type="ECO:0000313" key="10">
    <source>
        <dbReference type="EMBL" id="WDE97520.1"/>
    </source>
</evidence>
<keyword evidence="6" id="KW-0443">Lipid metabolism</keyword>
<evidence type="ECO:0000256" key="5">
    <source>
        <dbReference type="ARBA" id="ARBA00023027"/>
    </source>
</evidence>
<dbReference type="RefSeq" id="WP_274151960.1">
    <property type="nucleotide sequence ID" value="NZ_CP117812.1"/>
</dbReference>
<gene>
    <name evidence="10" type="ORF">PQO03_16960</name>
</gene>
<accession>A0ABY7VTJ3</accession>
<dbReference type="Pfam" id="PF00725">
    <property type="entry name" value="3HCDH"/>
    <property type="match status" value="1"/>
</dbReference>
<evidence type="ECO:0000256" key="4">
    <source>
        <dbReference type="ARBA" id="ARBA00023002"/>
    </source>
</evidence>
<evidence type="ECO:0000256" key="6">
    <source>
        <dbReference type="ARBA" id="ARBA00023098"/>
    </source>
</evidence>
<reference evidence="10 11" key="1">
    <citation type="submission" date="2023-02" db="EMBL/GenBank/DDBJ databases">
        <title>Genome sequence of Lentisphaera profundi SAORIC-696.</title>
        <authorList>
            <person name="Kim e."/>
            <person name="Cho J.-C."/>
            <person name="Choi A."/>
            <person name="Kang I."/>
        </authorList>
    </citation>
    <scope>NUCLEOTIDE SEQUENCE [LARGE SCALE GENOMIC DNA]</scope>
    <source>
        <strain evidence="10 11">SAORIC-696</strain>
    </source>
</reference>
<proteinExistence type="predicted"/>
<evidence type="ECO:0000256" key="7">
    <source>
        <dbReference type="ARBA" id="ARBA00049556"/>
    </source>
</evidence>
<dbReference type="PANTHER" id="PTHR48075">
    <property type="entry name" value="3-HYDROXYACYL-COA DEHYDROGENASE FAMILY PROTEIN"/>
    <property type="match status" value="1"/>
</dbReference>
<sequence>MSKINHVAILGAGVMGSQIAAHFANCGFSVSLLDLTSSGKRPSLISENAIKKLLKLSPSPLYTPQIINNITAGNFDQDFKNLNQADLIIEAVIEDLSIKQNLWDQICKHARKDAILATNTSGLPLKNIAKHFSSKSLKQFFGVHFFNPPRYQKLLELIPGPKTKPGLLEEFAEFARLHLGKGIVVAKDTPNFIGNRIGCYAMQKSMMPLFEDGFTIEEIDILTGPLMGRPKSATFRTLDLIGVDTILYVTANLHAAIKNDECRNEFIMPTPVKKMVKQGQLGAKSKKGFFSKIDGEIRSISFDDFEYHSPKAINLENVAKYKKIPDLVKRLGALYDDPGRIGDFYRKFLLSLLSYSARRIPEICHNHQDIDKAMKWGWAWQMGPFEIWQAIGFQKILTDLKALSYPIPEWISRVDPKVGFTQSKPPFIDQFTIKQKRMRLIIDYKDARLLNWKQGICVFEFTGKANTISSNVLDGIIDAVGYVEQNDDFKGILIANDSSMFSAGANLAEMAGHVQNRDFAPINDVVNKFQQMSQVIHYSKKPVIPVVQGRALGGACEVVMAAPHAVVAQESYMGLVELGVGLIPAGGGTMRMAKLAATMAAEQKAFLVEPLLRQNWLTIAMAKVSASALDAQQKHYLSPNATLVTNPERRLHVAAQVLLQLSELPYRAPQASKFLALGANAASTFKAGAYNMLQSHFISEYDYFLACKLAHVICGGELTRATMVDEQYILDLERETFLSLLGEKKSLARIESILKYNRPLRN</sequence>
<keyword evidence="11" id="KW-1185">Reference proteome</keyword>
<dbReference type="CDD" id="cd06558">
    <property type="entry name" value="crotonase-like"/>
    <property type="match status" value="1"/>
</dbReference>
<keyword evidence="4" id="KW-0560">Oxidoreductase</keyword>
<dbReference type="Gene3D" id="3.90.226.10">
    <property type="entry name" value="2-enoyl-CoA Hydratase, Chain A, domain 1"/>
    <property type="match status" value="1"/>
</dbReference>
<dbReference type="InterPro" id="IPR006108">
    <property type="entry name" value="3HC_DH_C"/>
</dbReference>
<dbReference type="Pfam" id="PF00378">
    <property type="entry name" value="ECH_1"/>
    <property type="match status" value="1"/>
</dbReference>
<keyword evidence="3" id="KW-0442">Lipid degradation</keyword>
<dbReference type="PANTHER" id="PTHR48075:SF7">
    <property type="entry name" value="3-HYDROXYACYL-COA DEHYDROGENASE-RELATED"/>
    <property type="match status" value="1"/>
</dbReference>
<dbReference type="InterPro" id="IPR008927">
    <property type="entry name" value="6-PGluconate_DH-like_C_sf"/>
</dbReference>
<evidence type="ECO:0000313" key="11">
    <source>
        <dbReference type="Proteomes" id="UP001214250"/>
    </source>
</evidence>
<dbReference type="EMBL" id="CP117812">
    <property type="protein sequence ID" value="WDE97520.1"/>
    <property type="molecule type" value="Genomic_DNA"/>
</dbReference>
<protein>
    <submittedName>
        <fullName evidence="10">3-hydroxyacyl-CoA dehydrogenase/enoyl-CoA hydratase family protein</fullName>
    </submittedName>
</protein>